<evidence type="ECO:0000256" key="1">
    <source>
        <dbReference type="ARBA" id="ARBA00009437"/>
    </source>
</evidence>
<dbReference type="InterPro" id="IPR005119">
    <property type="entry name" value="LysR_subst-bd"/>
</dbReference>
<dbReference type="Pfam" id="PF03466">
    <property type="entry name" value="LysR_substrate"/>
    <property type="match status" value="1"/>
</dbReference>
<evidence type="ECO:0000256" key="3">
    <source>
        <dbReference type="ARBA" id="ARBA00023125"/>
    </source>
</evidence>
<dbReference type="Proteomes" id="UP000693672">
    <property type="component" value="Unassembled WGS sequence"/>
</dbReference>
<protein>
    <submittedName>
        <fullName evidence="6">HTH-type transcriptional activator CmpR</fullName>
    </submittedName>
</protein>
<keyword evidence="2" id="KW-0805">Transcription regulation</keyword>
<evidence type="ECO:0000256" key="2">
    <source>
        <dbReference type="ARBA" id="ARBA00023015"/>
    </source>
</evidence>
<dbReference type="InterPro" id="IPR000847">
    <property type="entry name" value="LysR_HTH_N"/>
</dbReference>
<feature type="domain" description="HTH lysR-type" evidence="5">
    <location>
        <begin position="1"/>
        <end position="60"/>
    </location>
</feature>
<dbReference type="FunFam" id="1.10.10.10:FF:000001">
    <property type="entry name" value="LysR family transcriptional regulator"/>
    <property type="match status" value="1"/>
</dbReference>
<keyword evidence="4" id="KW-0804">Transcription</keyword>
<dbReference type="PROSITE" id="PS50931">
    <property type="entry name" value="HTH_LYSR"/>
    <property type="match status" value="1"/>
</dbReference>
<dbReference type="PANTHER" id="PTHR30126:SF64">
    <property type="entry name" value="HTH-TYPE TRANSCRIPTIONAL REGULATOR CITR"/>
    <property type="match status" value="1"/>
</dbReference>
<dbReference type="EMBL" id="CAJVAS010000025">
    <property type="protein sequence ID" value="CAG7643707.1"/>
    <property type="molecule type" value="Genomic_DNA"/>
</dbReference>
<keyword evidence="3" id="KW-0238">DNA-binding</keyword>
<evidence type="ECO:0000313" key="7">
    <source>
        <dbReference type="Proteomes" id="UP000693672"/>
    </source>
</evidence>
<organism evidence="6 7">
    <name type="scientific">Paenibacillus solanacearum</name>
    <dbReference type="NCBI Taxonomy" id="2048548"/>
    <lineage>
        <taxon>Bacteria</taxon>
        <taxon>Bacillati</taxon>
        <taxon>Bacillota</taxon>
        <taxon>Bacilli</taxon>
        <taxon>Bacillales</taxon>
        <taxon>Paenibacillaceae</taxon>
        <taxon>Paenibacillus</taxon>
    </lineage>
</organism>
<evidence type="ECO:0000313" key="6">
    <source>
        <dbReference type="EMBL" id="CAG7643707.1"/>
    </source>
</evidence>
<dbReference type="AlphaFoldDB" id="A0A916K5T4"/>
<gene>
    <name evidence="6" type="primary">cmpR_4</name>
    <name evidence="6" type="ORF">PAESOLCIP111_04533</name>
</gene>
<reference evidence="6" key="1">
    <citation type="submission" date="2021-06" db="EMBL/GenBank/DDBJ databases">
        <authorList>
            <person name="Criscuolo A."/>
        </authorList>
    </citation>
    <scope>NUCLEOTIDE SEQUENCE</scope>
    <source>
        <strain evidence="6">CIP111600</strain>
    </source>
</reference>
<dbReference type="Pfam" id="PF00126">
    <property type="entry name" value="HTH_1"/>
    <property type="match status" value="1"/>
</dbReference>
<evidence type="ECO:0000259" key="5">
    <source>
        <dbReference type="PROSITE" id="PS50931"/>
    </source>
</evidence>
<proteinExistence type="inferred from homology"/>
<dbReference type="GO" id="GO:0003700">
    <property type="term" value="F:DNA-binding transcription factor activity"/>
    <property type="evidence" value="ECO:0007669"/>
    <property type="project" value="InterPro"/>
</dbReference>
<sequence length="298" mass="33865">MIQNLELYRVFYWTAKELNLSRAAERLYITQPSVSHAIKQLETELGVALFHRGSKGVKLTEEGRLLMDQVDKAFRSIETAERHIAERHQLMRGELRLGSSDSLCKYYLLPHLGRFCSEHPRLRIDVAHGTTPEIIRLIKEDRIDFGIVRLPVDDPALVVMETIEVQDRFVAGPRFFHLAEEALPLAELAAHPLILFTKTSSSRQFIENFARSHGVLLEPEIELASVDLLIEFAKAGLGVSFVTRQFVQNELDAGKLREIRLDEPIPSRKIGVAFLKNRLLSSATKVFIRQYLGVTGLK</sequence>
<comment type="similarity">
    <text evidence="1">Belongs to the LysR transcriptional regulatory family.</text>
</comment>
<name>A0A916K5T4_9BACL</name>
<dbReference type="RefSeq" id="WP_218094243.1">
    <property type="nucleotide sequence ID" value="NZ_CAJVAS010000025.1"/>
</dbReference>
<keyword evidence="7" id="KW-1185">Reference proteome</keyword>
<dbReference type="PANTHER" id="PTHR30126">
    <property type="entry name" value="HTH-TYPE TRANSCRIPTIONAL REGULATOR"/>
    <property type="match status" value="1"/>
</dbReference>
<evidence type="ECO:0000256" key="4">
    <source>
        <dbReference type="ARBA" id="ARBA00023163"/>
    </source>
</evidence>
<dbReference type="GO" id="GO:0000976">
    <property type="term" value="F:transcription cis-regulatory region binding"/>
    <property type="evidence" value="ECO:0007669"/>
    <property type="project" value="TreeGrafter"/>
</dbReference>
<comment type="caution">
    <text evidence="6">The sequence shown here is derived from an EMBL/GenBank/DDBJ whole genome shotgun (WGS) entry which is preliminary data.</text>
</comment>
<accession>A0A916K5T4</accession>
<dbReference type="CDD" id="cd05466">
    <property type="entry name" value="PBP2_LTTR_substrate"/>
    <property type="match status" value="1"/>
</dbReference>